<dbReference type="EMBL" id="QJKJ01001683">
    <property type="protein sequence ID" value="RDY06459.1"/>
    <property type="molecule type" value="Genomic_DNA"/>
</dbReference>
<name>A0A371HUI7_MUCPR</name>
<dbReference type="Proteomes" id="UP000257109">
    <property type="component" value="Unassembled WGS sequence"/>
</dbReference>
<gene>
    <name evidence="2" type="ORF">CR513_09541</name>
</gene>
<reference evidence="2" key="1">
    <citation type="submission" date="2018-05" db="EMBL/GenBank/DDBJ databases">
        <title>Draft genome of Mucuna pruriens seed.</title>
        <authorList>
            <person name="Nnadi N.E."/>
            <person name="Vos R."/>
            <person name="Hasami M.H."/>
            <person name="Devisetty U.K."/>
            <person name="Aguiy J.C."/>
        </authorList>
    </citation>
    <scope>NUCLEOTIDE SEQUENCE [LARGE SCALE GENOMIC DNA]</scope>
    <source>
        <strain evidence="2">JCA_2017</strain>
    </source>
</reference>
<evidence type="ECO:0000313" key="2">
    <source>
        <dbReference type="EMBL" id="RDY06459.1"/>
    </source>
</evidence>
<sequence length="59" mass="6187">MQVAQLVNISTGFGNISSQMIPNLKGGGVGTVWLRSGRELPQLDEPQPSPGPAEAKTEP</sequence>
<evidence type="ECO:0000256" key="1">
    <source>
        <dbReference type="SAM" id="MobiDB-lite"/>
    </source>
</evidence>
<proteinExistence type="predicted"/>
<accession>A0A371HUI7</accession>
<evidence type="ECO:0000313" key="3">
    <source>
        <dbReference type="Proteomes" id="UP000257109"/>
    </source>
</evidence>
<organism evidence="2 3">
    <name type="scientific">Mucuna pruriens</name>
    <name type="common">Velvet bean</name>
    <name type="synonym">Dolichos pruriens</name>
    <dbReference type="NCBI Taxonomy" id="157652"/>
    <lineage>
        <taxon>Eukaryota</taxon>
        <taxon>Viridiplantae</taxon>
        <taxon>Streptophyta</taxon>
        <taxon>Embryophyta</taxon>
        <taxon>Tracheophyta</taxon>
        <taxon>Spermatophyta</taxon>
        <taxon>Magnoliopsida</taxon>
        <taxon>eudicotyledons</taxon>
        <taxon>Gunneridae</taxon>
        <taxon>Pentapetalae</taxon>
        <taxon>rosids</taxon>
        <taxon>fabids</taxon>
        <taxon>Fabales</taxon>
        <taxon>Fabaceae</taxon>
        <taxon>Papilionoideae</taxon>
        <taxon>50 kb inversion clade</taxon>
        <taxon>NPAAA clade</taxon>
        <taxon>indigoferoid/millettioid clade</taxon>
        <taxon>Phaseoleae</taxon>
        <taxon>Mucuna</taxon>
    </lineage>
</organism>
<protein>
    <submittedName>
        <fullName evidence="2">Uncharacterized protein</fullName>
    </submittedName>
</protein>
<dbReference type="AlphaFoldDB" id="A0A371HUI7"/>
<feature type="region of interest" description="Disordered" evidence="1">
    <location>
        <begin position="35"/>
        <end position="59"/>
    </location>
</feature>
<comment type="caution">
    <text evidence="2">The sequence shown here is derived from an EMBL/GenBank/DDBJ whole genome shotgun (WGS) entry which is preliminary data.</text>
</comment>
<keyword evidence="3" id="KW-1185">Reference proteome</keyword>
<feature type="non-terminal residue" evidence="2">
    <location>
        <position position="1"/>
    </location>
</feature>